<dbReference type="Proteomes" id="UP001203284">
    <property type="component" value="Unassembled WGS sequence"/>
</dbReference>
<organism evidence="2 3">
    <name type="scientific">Ancylobacter crimeensis</name>
    <dbReference type="NCBI Taxonomy" id="2579147"/>
    <lineage>
        <taxon>Bacteria</taxon>
        <taxon>Pseudomonadati</taxon>
        <taxon>Pseudomonadota</taxon>
        <taxon>Alphaproteobacteria</taxon>
        <taxon>Hyphomicrobiales</taxon>
        <taxon>Xanthobacteraceae</taxon>
        <taxon>Ancylobacter</taxon>
    </lineage>
</organism>
<reference evidence="2 3" key="1">
    <citation type="submission" date="2022-04" db="EMBL/GenBank/DDBJ databases">
        <authorList>
            <person name="Grouzdev D.S."/>
            <person name="Pantiukh K.S."/>
            <person name="Krutkina M.S."/>
        </authorList>
    </citation>
    <scope>NUCLEOTIDE SEQUENCE [LARGE SCALE GENOMIC DNA]</scope>
    <source>
        <strain evidence="2 3">6x-1</strain>
    </source>
</reference>
<sequence length="132" mass="13801">MTAPAPRSCLPAPHAALTTAAALALLAIATPASAADPHRFDGIWTVAARPLKDGCGEMKTFDVEIEKGVVSYSGAWLISITGTITAKGQVKLLVENGADQAVVEGNASMRRANGRWHSPTSSCFGAWLAQRK</sequence>
<dbReference type="RefSeq" id="WP_247030558.1">
    <property type="nucleotide sequence ID" value="NZ_JALKCH010000013.1"/>
</dbReference>
<protein>
    <recommendedName>
        <fullName evidence="4">DUF2147 domain-containing protein</fullName>
    </recommendedName>
</protein>
<proteinExistence type="predicted"/>
<evidence type="ECO:0000313" key="3">
    <source>
        <dbReference type="Proteomes" id="UP001203284"/>
    </source>
</evidence>
<comment type="caution">
    <text evidence="2">The sequence shown here is derived from an EMBL/GenBank/DDBJ whole genome shotgun (WGS) entry which is preliminary data.</text>
</comment>
<accession>A0ABT0DFC3</accession>
<feature type="chain" id="PRO_5047489474" description="DUF2147 domain-containing protein" evidence="1">
    <location>
        <begin position="35"/>
        <end position="132"/>
    </location>
</feature>
<name>A0ABT0DFC3_9HYPH</name>
<gene>
    <name evidence="2" type="ORF">MWN34_17320</name>
</gene>
<evidence type="ECO:0000313" key="2">
    <source>
        <dbReference type="EMBL" id="MCK0198660.1"/>
    </source>
</evidence>
<feature type="signal peptide" evidence="1">
    <location>
        <begin position="1"/>
        <end position="34"/>
    </location>
</feature>
<evidence type="ECO:0008006" key="4">
    <source>
        <dbReference type="Google" id="ProtNLM"/>
    </source>
</evidence>
<keyword evidence="3" id="KW-1185">Reference proteome</keyword>
<keyword evidence="1" id="KW-0732">Signal</keyword>
<dbReference type="EMBL" id="JALKCH010000013">
    <property type="protein sequence ID" value="MCK0198660.1"/>
    <property type="molecule type" value="Genomic_DNA"/>
</dbReference>
<evidence type="ECO:0000256" key="1">
    <source>
        <dbReference type="SAM" id="SignalP"/>
    </source>
</evidence>